<dbReference type="EMBL" id="CP022315">
    <property type="protein sequence ID" value="ASK63769.1"/>
    <property type="molecule type" value="Genomic_DNA"/>
</dbReference>
<dbReference type="Proteomes" id="UP000198312">
    <property type="component" value="Chromosome"/>
</dbReference>
<evidence type="ECO:0000256" key="2">
    <source>
        <dbReference type="RuleBase" id="RU003616"/>
    </source>
</evidence>
<dbReference type="RefSeq" id="WP_089063028.1">
    <property type="nucleotide sequence ID" value="NZ_CP022315.1"/>
</dbReference>
<dbReference type="SUPFAM" id="SSF49764">
    <property type="entry name" value="HSP20-like chaperones"/>
    <property type="match status" value="1"/>
</dbReference>
<comment type="similarity">
    <text evidence="1 2">Belongs to the small heat shock protein (HSP20) family.</text>
</comment>
<proteinExistence type="inferred from homology"/>
<dbReference type="InterPro" id="IPR008978">
    <property type="entry name" value="HSP20-like_chaperone"/>
</dbReference>
<dbReference type="CDD" id="cd06464">
    <property type="entry name" value="ACD_sHsps-like"/>
    <property type="match status" value="1"/>
</dbReference>
<evidence type="ECO:0000313" key="4">
    <source>
        <dbReference type="EMBL" id="ASK63769.1"/>
    </source>
</evidence>
<feature type="domain" description="SHSP" evidence="3">
    <location>
        <begin position="32"/>
        <end position="140"/>
    </location>
</feature>
<gene>
    <name evidence="4" type="ORF">CFK37_17195</name>
</gene>
<evidence type="ECO:0000259" key="3">
    <source>
        <dbReference type="PROSITE" id="PS01031"/>
    </source>
</evidence>
<reference evidence="4 5" key="1">
    <citation type="submission" date="2017-07" db="EMBL/GenBank/DDBJ databases">
        <title>Virgibacillus sp. LM2416.</title>
        <authorList>
            <person name="Tak E.J."/>
            <person name="Bae J.-W."/>
        </authorList>
    </citation>
    <scope>NUCLEOTIDE SEQUENCE [LARGE SCALE GENOMIC DNA]</scope>
    <source>
        <strain evidence="4 5">LM2416</strain>
    </source>
</reference>
<evidence type="ECO:0000313" key="5">
    <source>
        <dbReference type="Proteomes" id="UP000198312"/>
    </source>
</evidence>
<sequence>MGSYKDNLSKWLHKSSFQEFIQHMDSFFDDTYNQFFKKKPFEVNMYETETNVLVKAILPGYSRNQIKLAIIGNQLRITAEGSKAVDNDLYHTKEDKMERTVSLPFTISKENTKAIYRDGVLKITTPIRKPNTSFIDIDEKTD</sequence>
<keyword evidence="5" id="KW-1185">Reference proteome</keyword>
<protein>
    <submittedName>
        <fullName evidence="4">Heat-shock protein</fullName>
    </submittedName>
</protein>
<dbReference type="AlphaFoldDB" id="A0A220U6L9"/>
<dbReference type="OrthoDB" id="1806521at2"/>
<accession>A0A220U6L9</accession>
<dbReference type="Gene3D" id="2.60.40.790">
    <property type="match status" value="1"/>
</dbReference>
<dbReference type="PROSITE" id="PS01031">
    <property type="entry name" value="SHSP"/>
    <property type="match status" value="1"/>
</dbReference>
<dbReference type="KEGG" id="vil:CFK37_17195"/>
<dbReference type="InterPro" id="IPR002068">
    <property type="entry name" value="A-crystallin/Hsp20_dom"/>
</dbReference>
<name>A0A220U6L9_9BACI</name>
<organism evidence="4 5">
    <name type="scientific">Virgibacillus phasianinus</name>
    <dbReference type="NCBI Taxonomy" id="2017483"/>
    <lineage>
        <taxon>Bacteria</taxon>
        <taxon>Bacillati</taxon>
        <taxon>Bacillota</taxon>
        <taxon>Bacilli</taxon>
        <taxon>Bacillales</taxon>
        <taxon>Bacillaceae</taxon>
        <taxon>Virgibacillus</taxon>
    </lineage>
</organism>
<dbReference type="Pfam" id="PF00011">
    <property type="entry name" value="HSP20"/>
    <property type="match status" value="1"/>
</dbReference>
<evidence type="ECO:0000256" key="1">
    <source>
        <dbReference type="PROSITE-ProRule" id="PRU00285"/>
    </source>
</evidence>